<dbReference type="OrthoDB" id="2906079at2759"/>
<keyword evidence="2" id="KW-1185">Reference proteome</keyword>
<reference evidence="1 2" key="1">
    <citation type="journal article" date="2020" name="ISME J.">
        <title>Uncovering the hidden diversity of litter-decomposition mechanisms in mushroom-forming fungi.</title>
        <authorList>
            <person name="Floudas D."/>
            <person name="Bentzer J."/>
            <person name="Ahren D."/>
            <person name="Johansson T."/>
            <person name="Persson P."/>
            <person name="Tunlid A."/>
        </authorList>
    </citation>
    <scope>NUCLEOTIDE SEQUENCE [LARGE SCALE GENOMIC DNA]</scope>
    <source>
        <strain evidence="1 2">CBS 661.87</strain>
    </source>
</reference>
<protein>
    <submittedName>
        <fullName evidence="1">Uncharacterized protein</fullName>
    </submittedName>
</protein>
<dbReference type="AlphaFoldDB" id="A0A8H5HJG1"/>
<proteinExistence type="predicted"/>
<evidence type="ECO:0000313" key="2">
    <source>
        <dbReference type="Proteomes" id="UP000565441"/>
    </source>
</evidence>
<comment type="caution">
    <text evidence="1">The sequence shown here is derived from an EMBL/GenBank/DDBJ whole genome shotgun (WGS) entry which is preliminary data.</text>
</comment>
<dbReference type="EMBL" id="JAACJP010000005">
    <property type="protein sequence ID" value="KAF5384430.1"/>
    <property type="molecule type" value="Genomic_DNA"/>
</dbReference>
<accession>A0A8H5HJG1</accession>
<gene>
    <name evidence="1" type="ORF">D9615_003452</name>
</gene>
<evidence type="ECO:0000313" key="1">
    <source>
        <dbReference type="EMBL" id="KAF5384430.1"/>
    </source>
</evidence>
<dbReference type="Proteomes" id="UP000565441">
    <property type="component" value="Unassembled WGS sequence"/>
</dbReference>
<organism evidence="1 2">
    <name type="scientific">Tricholomella constricta</name>
    <dbReference type="NCBI Taxonomy" id="117010"/>
    <lineage>
        <taxon>Eukaryota</taxon>
        <taxon>Fungi</taxon>
        <taxon>Dikarya</taxon>
        <taxon>Basidiomycota</taxon>
        <taxon>Agaricomycotina</taxon>
        <taxon>Agaricomycetes</taxon>
        <taxon>Agaricomycetidae</taxon>
        <taxon>Agaricales</taxon>
        <taxon>Tricholomatineae</taxon>
        <taxon>Lyophyllaceae</taxon>
        <taxon>Tricholomella</taxon>
    </lineage>
</organism>
<name>A0A8H5HJG1_9AGAR</name>
<sequence>MSTSTTQQMTIPFSLKSLTFNSEVGLPSRTSTTQHDGLPVWARPLARAPDGMGEEMGIYGPDPELDRIEECGPYLLCIRPPSPRTNNSYIIRLYHQGTREVVIAVDPPVSVYNALYPDFGVRTILGMCWWIILEEYSFLVKYEGQLVCRWGGERVVQQLPYERGSRARIVDQLEDLASRD</sequence>